<dbReference type="InterPro" id="IPR036188">
    <property type="entry name" value="FAD/NAD-bd_sf"/>
</dbReference>
<dbReference type="PRINTS" id="PR00411">
    <property type="entry name" value="PNDRDTASEI"/>
</dbReference>
<accession>A0ABT8JFC8</accession>
<dbReference type="PANTHER" id="PTHR43539:SF78">
    <property type="entry name" value="FLAVIN-CONTAINING MONOOXYGENASE"/>
    <property type="match status" value="1"/>
</dbReference>
<dbReference type="Proteomes" id="UP001174205">
    <property type="component" value="Unassembled WGS sequence"/>
</dbReference>
<protein>
    <submittedName>
        <fullName evidence="2">NAD(P)-binding domain-containing protein</fullName>
    </submittedName>
</protein>
<dbReference type="Gene3D" id="3.50.50.60">
    <property type="entry name" value="FAD/NAD(P)-binding domain"/>
    <property type="match status" value="1"/>
</dbReference>
<evidence type="ECO:0000313" key="2">
    <source>
        <dbReference type="EMBL" id="MDN4603801.1"/>
    </source>
</evidence>
<keyword evidence="1" id="KW-0560">Oxidoreductase</keyword>
<name>A0ABT8JFC8_9BACL</name>
<reference evidence="2" key="1">
    <citation type="submission" date="2023-03" db="EMBL/GenBank/DDBJ databases">
        <title>MT1 and MT2 Draft Genomes of Novel Species.</title>
        <authorList>
            <person name="Venkateswaran K."/>
        </authorList>
    </citation>
    <scope>NUCLEOTIDE SEQUENCE</scope>
    <source>
        <strain evidence="2">F6_3S_P_1C</strain>
    </source>
</reference>
<dbReference type="Pfam" id="PF13738">
    <property type="entry name" value="Pyr_redox_3"/>
    <property type="match status" value="1"/>
</dbReference>
<evidence type="ECO:0000256" key="1">
    <source>
        <dbReference type="ARBA" id="ARBA00023002"/>
    </source>
</evidence>
<dbReference type="PRINTS" id="PR00368">
    <property type="entry name" value="FADPNR"/>
</dbReference>
<keyword evidence="3" id="KW-1185">Reference proteome</keyword>
<dbReference type="PANTHER" id="PTHR43539">
    <property type="entry name" value="FLAVIN-BINDING MONOOXYGENASE-LIKE PROTEIN (AFU_ORTHOLOGUE AFUA_4G09220)"/>
    <property type="match status" value="1"/>
</dbReference>
<comment type="caution">
    <text evidence="2">The sequence shown here is derived from an EMBL/GenBank/DDBJ whole genome shotgun (WGS) entry which is preliminary data.</text>
</comment>
<dbReference type="SUPFAM" id="SSF51905">
    <property type="entry name" value="FAD/NAD(P)-binding domain"/>
    <property type="match status" value="1"/>
</dbReference>
<dbReference type="EMBL" id="JAROCD010000011">
    <property type="protein sequence ID" value="MDN4603801.1"/>
    <property type="molecule type" value="Genomic_DNA"/>
</dbReference>
<sequence>MKVWQNQAYAVHHWDSTYPVYFIKYLQNATNYEEETKMIKHIPVNQVSCCEAPVQEKGKLPVVIIGAGPVGLAAAAQLISKGEPFMLFEAGDEVGANIRKWEHVRLFSPWQYNIDKAAKELLQKANWVAPQNETIPTGKEVIEHYLKPLAALPEISPNVHLNTKVTAISRKGLSKVKTNGREKLPFVIHVEQSRSSFIYEARAVIDASGTWSNPNPLRSDGVFSEEEIALKSHISYGIPAVLGKERNRYSGKKVLVVGSGHSAINTLLELARLQKEESGTEIVWAIRKSNIENVYGGRELDGLQARGELGNRIQKVVESGAVKVLTAFHIEKLQKQGEQIQVSGTIEDEQLVIDHIDEIVGNTGSRPDLSMVREVRVLTDPSLECVYELAPLIDPNVHSCGTVRPHGEKELRQPEKNFYIVGAKSYGRAPTFLMATGYEQVRSIVAALVGDMESAQKVELELPETGVCSLGASSTESCCEPVQVKETTSDCCSPSKTGKAGSNSCC</sequence>
<evidence type="ECO:0000313" key="3">
    <source>
        <dbReference type="Proteomes" id="UP001174205"/>
    </source>
</evidence>
<organism evidence="2 3">
    <name type="scientific">Paenibacillus vandeheii</name>
    <dbReference type="NCBI Taxonomy" id="3035917"/>
    <lineage>
        <taxon>Bacteria</taxon>
        <taxon>Bacillati</taxon>
        <taxon>Bacillota</taxon>
        <taxon>Bacilli</taxon>
        <taxon>Bacillales</taxon>
        <taxon>Paenibacillaceae</taxon>
        <taxon>Paenibacillus</taxon>
    </lineage>
</organism>
<dbReference type="InterPro" id="IPR050982">
    <property type="entry name" value="Auxin_biosynth/cation_transpt"/>
</dbReference>
<proteinExistence type="predicted"/>
<gene>
    <name evidence="2" type="ORF">P5G61_21330</name>
</gene>